<evidence type="ECO:0000313" key="1">
    <source>
        <dbReference type="EMBL" id="KAH0815086.1"/>
    </source>
</evidence>
<accession>A0A8J6HHV6</accession>
<dbReference type="Proteomes" id="UP000719412">
    <property type="component" value="Unassembled WGS sequence"/>
</dbReference>
<dbReference type="OrthoDB" id="6610762at2759"/>
<proteinExistence type="predicted"/>
<protein>
    <submittedName>
        <fullName evidence="1">Uncharacterized protein</fullName>
    </submittedName>
</protein>
<sequence>MPPFRLEAPERLPTHSRKPQIIYTKNSYSEGVKVEQWQELLEHHPVDVDPYCQGKVNYFLSHYHRLGTKDDDSYRTTTRDMLEQVFIKDKMQNDKLMKNYYTYTDDADCSTDLAENNCPTVCSDEFLTTMQHSYQLPKPYVMQRLAFPKIPFMQNRKYRHEQPYLSSDKFYGENFDSVTCQLRKHKSFRWVSYNPMTGTYTNAEGIPTE</sequence>
<name>A0A8J6HHV6_TENMO</name>
<gene>
    <name evidence="1" type="ORF">GEV33_007705</name>
</gene>
<comment type="caution">
    <text evidence="1">The sequence shown here is derived from an EMBL/GenBank/DDBJ whole genome shotgun (WGS) entry which is preliminary data.</text>
</comment>
<dbReference type="AlphaFoldDB" id="A0A8J6HHV6"/>
<dbReference type="InterPro" id="IPR027905">
    <property type="entry name" value="CFAP95"/>
</dbReference>
<dbReference type="EMBL" id="JABDTM020023579">
    <property type="protein sequence ID" value="KAH0815086.1"/>
    <property type="molecule type" value="Genomic_DNA"/>
</dbReference>
<evidence type="ECO:0000313" key="2">
    <source>
        <dbReference type="Proteomes" id="UP000719412"/>
    </source>
</evidence>
<reference evidence="1" key="1">
    <citation type="journal article" date="2020" name="J Insects Food Feed">
        <title>The yellow mealworm (Tenebrio molitor) genome: a resource for the emerging insects as food and feed industry.</title>
        <authorList>
            <person name="Eriksson T."/>
            <person name="Andere A."/>
            <person name="Kelstrup H."/>
            <person name="Emery V."/>
            <person name="Picard C."/>
        </authorList>
    </citation>
    <scope>NUCLEOTIDE SEQUENCE</scope>
    <source>
        <strain evidence="1">Stoneville</strain>
        <tissue evidence="1">Whole head</tissue>
    </source>
</reference>
<reference evidence="1" key="2">
    <citation type="submission" date="2021-08" db="EMBL/GenBank/DDBJ databases">
        <authorList>
            <person name="Eriksson T."/>
        </authorList>
    </citation>
    <scope>NUCLEOTIDE SEQUENCE</scope>
    <source>
        <strain evidence="1">Stoneville</strain>
        <tissue evidence="1">Whole head</tissue>
    </source>
</reference>
<organism evidence="1 2">
    <name type="scientific">Tenebrio molitor</name>
    <name type="common">Yellow mealworm beetle</name>
    <dbReference type="NCBI Taxonomy" id="7067"/>
    <lineage>
        <taxon>Eukaryota</taxon>
        <taxon>Metazoa</taxon>
        <taxon>Ecdysozoa</taxon>
        <taxon>Arthropoda</taxon>
        <taxon>Hexapoda</taxon>
        <taxon>Insecta</taxon>
        <taxon>Pterygota</taxon>
        <taxon>Neoptera</taxon>
        <taxon>Endopterygota</taxon>
        <taxon>Coleoptera</taxon>
        <taxon>Polyphaga</taxon>
        <taxon>Cucujiformia</taxon>
        <taxon>Tenebrionidae</taxon>
        <taxon>Tenebrio</taxon>
    </lineage>
</organism>
<keyword evidence="2" id="KW-1185">Reference proteome</keyword>
<dbReference type="Pfam" id="PF15139">
    <property type="entry name" value="CFAP95"/>
    <property type="match status" value="1"/>
</dbReference>